<evidence type="ECO:0000256" key="2">
    <source>
        <dbReference type="ARBA" id="ARBA00023008"/>
    </source>
</evidence>
<keyword evidence="3" id="KW-0479">Metal-binding</keyword>
<evidence type="ECO:0000313" key="6">
    <source>
        <dbReference type="EMBL" id="EIJ35593.1"/>
    </source>
</evidence>
<reference evidence="7" key="1">
    <citation type="journal article" date="2011" name="Stand. Genomic Sci.">
        <title>Genome sequence of the filamentous, gliding Thiothrix nivea neotype strain (JP2(T)).</title>
        <authorList>
            <person name="Lapidus A."/>
            <person name="Nolan M."/>
            <person name="Lucas S."/>
            <person name="Glavina Del Rio T."/>
            <person name="Tice H."/>
            <person name="Cheng J.F."/>
            <person name="Tapia R."/>
            <person name="Han C."/>
            <person name="Goodwin L."/>
            <person name="Pitluck S."/>
            <person name="Liolios K."/>
            <person name="Pagani I."/>
            <person name="Ivanova N."/>
            <person name="Huntemann M."/>
            <person name="Mavromatis K."/>
            <person name="Mikhailova N."/>
            <person name="Pati A."/>
            <person name="Chen A."/>
            <person name="Palaniappan K."/>
            <person name="Land M."/>
            <person name="Brambilla E.M."/>
            <person name="Rohde M."/>
            <person name="Abt B."/>
            <person name="Verbarg S."/>
            <person name="Goker M."/>
            <person name="Bristow J."/>
            <person name="Eisen J.A."/>
            <person name="Markowitz V."/>
            <person name="Hugenholtz P."/>
            <person name="Kyrpides N.C."/>
            <person name="Klenk H.P."/>
            <person name="Woyke T."/>
        </authorList>
    </citation>
    <scope>NUCLEOTIDE SEQUENCE [LARGE SCALE GENOMIC DNA]</scope>
    <source>
        <strain evidence="7">ATCC 35100 / DSM 5205 / JP2</strain>
    </source>
</reference>
<dbReference type="InterPro" id="IPR013766">
    <property type="entry name" value="Thioredoxin_domain"/>
</dbReference>
<organism evidence="6 7">
    <name type="scientific">Thiothrix nivea (strain ATCC 35100 / DSM 5205 / JP2)</name>
    <dbReference type="NCBI Taxonomy" id="870187"/>
    <lineage>
        <taxon>Bacteria</taxon>
        <taxon>Pseudomonadati</taxon>
        <taxon>Pseudomonadota</taxon>
        <taxon>Gammaproteobacteria</taxon>
        <taxon>Thiotrichales</taxon>
        <taxon>Thiotrichaceae</taxon>
        <taxon>Thiothrix</taxon>
    </lineage>
</organism>
<feature type="binding site" evidence="3">
    <location>
        <position position="77"/>
    </location>
    <ligand>
        <name>Cu cation</name>
        <dbReference type="ChEBI" id="CHEBI:23378"/>
    </ligand>
</feature>
<dbReference type="OrthoDB" id="9790194at2"/>
<dbReference type="GO" id="GO:0046872">
    <property type="term" value="F:metal ion binding"/>
    <property type="evidence" value="ECO:0007669"/>
    <property type="project" value="UniProtKB-KW"/>
</dbReference>
<gene>
    <name evidence="6" type="ORF">Thini_3068</name>
</gene>
<keyword evidence="7" id="KW-1185">Reference proteome</keyword>
<comment type="similarity">
    <text evidence="1">Belongs to the SCO1/2 family.</text>
</comment>
<dbReference type="PANTHER" id="PTHR12151:SF25">
    <property type="entry name" value="LINALOOL DEHYDRATASE_ISOMERASE DOMAIN-CONTAINING PROTEIN"/>
    <property type="match status" value="1"/>
</dbReference>
<evidence type="ECO:0000256" key="4">
    <source>
        <dbReference type="PIRSR" id="PIRSR603782-2"/>
    </source>
</evidence>
<evidence type="ECO:0000313" key="7">
    <source>
        <dbReference type="Proteomes" id="UP000005317"/>
    </source>
</evidence>
<feature type="binding site" evidence="3">
    <location>
        <position position="167"/>
    </location>
    <ligand>
        <name>Cu cation</name>
        <dbReference type="ChEBI" id="CHEBI:23378"/>
    </ligand>
</feature>
<dbReference type="PROSITE" id="PS51352">
    <property type="entry name" value="THIOREDOXIN_2"/>
    <property type="match status" value="1"/>
</dbReference>
<dbReference type="InterPro" id="IPR003782">
    <property type="entry name" value="SCO1/SenC"/>
</dbReference>
<dbReference type="AlphaFoldDB" id="A0A656HGR6"/>
<evidence type="ECO:0000259" key="5">
    <source>
        <dbReference type="PROSITE" id="PS51352"/>
    </source>
</evidence>
<dbReference type="InterPro" id="IPR036249">
    <property type="entry name" value="Thioredoxin-like_sf"/>
</dbReference>
<keyword evidence="4" id="KW-1015">Disulfide bond</keyword>
<dbReference type="RefSeq" id="WP_002709493.1">
    <property type="nucleotide sequence ID" value="NZ_JH651384.1"/>
</dbReference>
<accession>A0A656HGR6</accession>
<feature type="disulfide bond" description="Redox-active" evidence="4">
    <location>
        <begin position="77"/>
        <end position="81"/>
    </location>
</feature>
<evidence type="ECO:0000256" key="3">
    <source>
        <dbReference type="PIRSR" id="PIRSR603782-1"/>
    </source>
</evidence>
<dbReference type="Proteomes" id="UP000005317">
    <property type="component" value="Unassembled WGS sequence"/>
</dbReference>
<feature type="binding site" evidence="3">
    <location>
        <position position="81"/>
    </location>
    <ligand>
        <name>Cu cation</name>
        <dbReference type="ChEBI" id="CHEBI:23378"/>
    </ligand>
</feature>
<name>A0A656HGR6_THINJ</name>
<proteinExistence type="inferred from homology"/>
<dbReference type="PANTHER" id="PTHR12151">
    <property type="entry name" value="ELECTRON TRANSPORT PROTIN SCO1/SENC FAMILY MEMBER"/>
    <property type="match status" value="1"/>
</dbReference>
<dbReference type="CDD" id="cd02968">
    <property type="entry name" value="SCO"/>
    <property type="match status" value="1"/>
</dbReference>
<dbReference type="SUPFAM" id="SSF52833">
    <property type="entry name" value="Thioredoxin-like"/>
    <property type="match status" value="1"/>
</dbReference>
<dbReference type="Pfam" id="PF02630">
    <property type="entry name" value="SCO1-SenC"/>
    <property type="match status" value="1"/>
</dbReference>
<feature type="domain" description="Thioredoxin" evidence="5">
    <location>
        <begin position="25"/>
        <end position="201"/>
    </location>
</feature>
<protein>
    <submittedName>
        <fullName evidence="6">Electron transport protein SCO1/SenC</fullName>
    </submittedName>
</protein>
<sequence precursor="true">MNKLSLMIGLLAFAVGIGAAQYFVSRPSMSADEGSTVVPVAEGKFGGDFTLMQGDTPVKLSDFKGKVVVMYFGYTSCPDVCPTSLSIIASGLKDLAQDELKRVQPIFISVDPERDNGEKLMAYAAHFHPSFIGITGTPEQVQQVAKQYGVYFAKVQTKSAMGYLVDHTSQTYMVGKDGKYVKILPHNITKTDIVESIRQAL</sequence>
<evidence type="ECO:0000256" key="1">
    <source>
        <dbReference type="ARBA" id="ARBA00010996"/>
    </source>
</evidence>
<dbReference type="FunFam" id="3.40.30.10:FF:000013">
    <property type="entry name" value="Blast:Protein SCO1 homolog, mitochondrial"/>
    <property type="match status" value="1"/>
</dbReference>
<keyword evidence="2 3" id="KW-0186">Copper</keyword>
<dbReference type="Gene3D" id="3.40.30.10">
    <property type="entry name" value="Glutaredoxin"/>
    <property type="match status" value="1"/>
</dbReference>
<dbReference type="EMBL" id="JH651384">
    <property type="protein sequence ID" value="EIJ35593.1"/>
    <property type="molecule type" value="Genomic_DNA"/>
</dbReference>